<accession>A0A0U3P0N9</accession>
<feature type="transmembrane region" description="Helical" evidence="1">
    <location>
        <begin position="58"/>
        <end position="78"/>
    </location>
</feature>
<dbReference type="Proteomes" id="UP000065151">
    <property type="component" value="Chromosome"/>
</dbReference>
<dbReference type="STRING" id="121292.AU252_17350"/>
<name>A0A0U3P0N9_9MICC</name>
<sequence length="251" mass="27786">MELKTKFRLHRMSVWAGVVVLIANLIAYFVVGKLFPPISPTATAAEVTAFLTANRSGILWAVVIMGIFAPFFYAFAVITSLQIRRIEGGWGILSMIQLTTAVVAPTGWVYPMAVLATAAYRPDRNPELMLMMSDQFWLTYVGVAVIFVLNIASIGLAVMVDKRANPVFPRWFGYLNFFLALSFFPGVFIYLFTEGPLSWNGLFALWIPACAFPVWKIAMIVCLLKAVKSEEQEALQAQARETASLGTARVG</sequence>
<keyword evidence="1" id="KW-0812">Transmembrane</keyword>
<evidence type="ECO:0000313" key="2">
    <source>
        <dbReference type="EMBL" id="ALV42703.1"/>
    </source>
</evidence>
<dbReference type="KEGG" id="psul:AU252_17350"/>
<protein>
    <recommendedName>
        <fullName evidence="4">DUF4386 domain-containing protein</fullName>
    </recommendedName>
</protein>
<evidence type="ECO:0000256" key="1">
    <source>
        <dbReference type="SAM" id="Phobius"/>
    </source>
</evidence>
<evidence type="ECO:0000313" key="3">
    <source>
        <dbReference type="Proteomes" id="UP000065151"/>
    </source>
</evidence>
<keyword evidence="1" id="KW-1133">Transmembrane helix</keyword>
<feature type="transmembrane region" description="Helical" evidence="1">
    <location>
        <begin position="171"/>
        <end position="191"/>
    </location>
</feature>
<reference evidence="2 3" key="1">
    <citation type="submission" date="2015-12" db="EMBL/GenBank/DDBJ databases">
        <authorList>
            <person name="Shamseldin A."/>
            <person name="Moawad H."/>
            <person name="Abd El-Rahim W.M."/>
            <person name="Sadowsky M.J."/>
        </authorList>
    </citation>
    <scope>NUCLEOTIDE SEQUENCE [LARGE SCALE GENOMIC DNA]</scope>
    <source>
        <strain evidence="2 3">Ar51</strain>
    </source>
</reference>
<feature type="transmembrane region" description="Helical" evidence="1">
    <location>
        <begin position="12"/>
        <end position="31"/>
    </location>
</feature>
<keyword evidence="1" id="KW-0472">Membrane</keyword>
<dbReference type="EMBL" id="CP013747">
    <property type="protein sequence ID" value="ALV42703.1"/>
    <property type="molecule type" value="Genomic_DNA"/>
</dbReference>
<feature type="transmembrane region" description="Helical" evidence="1">
    <location>
        <begin position="136"/>
        <end position="159"/>
    </location>
</feature>
<proteinExistence type="predicted"/>
<gene>
    <name evidence="2" type="ORF">AU252_17350</name>
</gene>
<feature type="transmembrane region" description="Helical" evidence="1">
    <location>
        <begin position="203"/>
        <end position="224"/>
    </location>
</feature>
<evidence type="ECO:0008006" key="4">
    <source>
        <dbReference type="Google" id="ProtNLM"/>
    </source>
</evidence>
<dbReference type="AlphaFoldDB" id="A0A0U3P0N9"/>
<feature type="transmembrane region" description="Helical" evidence="1">
    <location>
        <begin position="90"/>
        <end position="116"/>
    </location>
</feature>
<dbReference type="RefSeq" id="WP_058931787.1">
    <property type="nucleotide sequence ID" value="NZ_CP013747.1"/>
</dbReference>
<organism evidence="2">
    <name type="scientific">Pseudarthrobacter sulfonivorans</name>
    <dbReference type="NCBI Taxonomy" id="121292"/>
    <lineage>
        <taxon>Bacteria</taxon>
        <taxon>Bacillati</taxon>
        <taxon>Actinomycetota</taxon>
        <taxon>Actinomycetes</taxon>
        <taxon>Micrococcales</taxon>
        <taxon>Micrococcaceae</taxon>
        <taxon>Pseudarthrobacter</taxon>
    </lineage>
</organism>